<dbReference type="GO" id="GO:0006355">
    <property type="term" value="P:regulation of DNA-templated transcription"/>
    <property type="evidence" value="ECO:0007669"/>
    <property type="project" value="UniProtKB-ARBA"/>
</dbReference>
<feature type="domain" description="SANT" evidence="7">
    <location>
        <begin position="76"/>
        <end position="123"/>
    </location>
</feature>
<dbReference type="InterPro" id="IPR017884">
    <property type="entry name" value="SANT_dom"/>
</dbReference>
<dbReference type="PROSITE" id="PS51293">
    <property type="entry name" value="SANT"/>
    <property type="match status" value="1"/>
</dbReference>
<evidence type="ECO:0008006" key="11">
    <source>
        <dbReference type="Google" id="ProtNLM"/>
    </source>
</evidence>
<evidence type="ECO:0000259" key="6">
    <source>
        <dbReference type="PROSITE" id="PS50090"/>
    </source>
</evidence>
<dbReference type="SMART" id="SM00717">
    <property type="entry name" value="SANT"/>
    <property type="match status" value="1"/>
</dbReference>
<dbReference type="Proteomes" id="UP000694044">
    <property type="component" value="Unassembled WGS sequence"/>
</dbReference>
<evidence type="ECO:0000256" key="2">
    <source>
        <dbReference type="ARBA" id="ARBA00023125"/>
    </source>
</evidence>
<dbReference type="PROSITE" id="PS50090">
    <property type="entry name" value="MYB_LIKE"/>
    <property type="match status" value="1"/>
</dbReference>
<feature type="domain" description="HTH myb-type" evidence="8">
    <location>
        <begin position="68"/>
        <end position="123"/>
    </location>
</feature>
<dbReference type="PANTHER" id="PTHR44191">
    <property type="entry name" value="TRANSCRIPTION FACTOR KUA1"/>
    <property type="match status" value="1"/>
</dbReference>
<evidence type="ECO:0000256" key="5">
    <source>
        <dbReference type="SAM" id="MobiDB-lite"/>
    </source>
</evidence>
<protein>
    <recommendedName>
        <fullName evidence="11">Myb-like DNA-binding protein</fullName>
    </recommendedName>
</protein>
<dbReference type="PANTHER" id="PTHR44191:SF62">
    <property type="entry name" value="OS04G0341900 PROTEIN"/>
    <property type="match status" value="1"/>
</dbReference>
<dbReference type="NCBIfam" id="TIGR01557">
    <property type="entry name" value="myb_SHAQKYF"/>
    <property type="match status" value="1"/>
</dbReference>
<keyword evidence="3" id="KW-0804">Transcription</keyword>
<evidence type="ECO:0000256" key="1">
    <source>
        <dbReference type="ARBA" id="ARBA00023015"/>
    </source>
</evidence>
<evidence type="ECO:0000256" key="4">
    <source>
        <dbReference type="ARBA" id="ARBA00023242"/>
    </source>
</evidence>
<evidence type="ECO:0000256" key="3">
    <source>
        <dbReference type="ARBA" id="ARBA00023163"/>
    </source>
</evidence>
<evidence type="ECO:0000259" key="7">
    <source>
        <dbReference type="PROSITE" id="PS51293"/>
    </source>
</evidence>
<keyword evidence="1" id="KW-0805">Transcription regulation</keyword>
<dbReference type="GO" id="GO:0009739">
    <property type="term" value="P:response to gibberellin"/>
    <property type="evidence" value="ECO:0007669"/>
    <property type="project" value="TreeGrafter"/>
</dbReference>
<evidence type="ECO:0000259" key="8">
    <source>
        <dbReference type="PROSITE" id="PS51294"/>
    </source>
</evidence>
<evidence type="ECO:0000313" key="10">
    <source>
        <dbReference type="Proteomes" id="UP000694044"/>
    </source>
</evidence>
<sequence>MTFSTRVQSELFSTGLGESRGDIPDLAVSPRLIRLPLTRRFGTTTKRATDKIKSDSRPTSSEANGRDKPQRHGLPWTAEEHDRFLQALETYPSGPWKEVASFVGTRTARQVMTHAQKYREKIKRRRRCLFSISRKGSRWEPYCELAIRTSPSDLDLSLPDTEGKSPTAVDWQHGPFEVPQEINWFDRVSVEDMDAAFKAFLANYDSALFPMVNDTPSPFGFIVDAEHGNDVADTMGMET</sequence>
<feature type="domain" description="Myb-like" evidence="6">
    <location>
        <begin position="68"/>
        <end position="119"/>
    </location>
</feature>
<dbReference type="InterPro" id="IPR001005">
    <property type="entry name" value="SANT/Myb"/>
</dbReference>
<feature type="region of interest" description="Disordered" evidence="5">
    <location>
        <begin position="44"/>
        <end position="75"/>
    </location>
</feature>
<dbReference type="GO" id="GO:0009723">
    <property type="term" value="P:response to ethylene"/>
    <property type="evidence" value="ECO:0007669"/>
    <property type="project" value="TreeGrafter"/>
</dbReference>
<dbReference type="OrthoDB" id="118550at2759"/>
<name>A0A8T1V7H4_9STRA</name>
<proteinExistence type="predicted"/>
<reference evidence="9" key="1">
    <citation type="submission" date="2021-02" db="EMBL/GenBank/DDBJ databases">
        <authorList>
            <person name="Palmer J.M."/>
        </authorList>
    </citation>
    <scope>NUCLEOTIDE SEQUENCE</scope>
    <source>
        <strain evidence="9">SCRP734</strain>
    </source>
</reference>
<evidence type="ECO:0000313" key="9">
    <source>
        <dbReference type="EMBL" id="KAG7377222.1"/>
    </source>
</evidence>
<keyword evidence="4" id="KW-0539">Nucleus</keyword>
<dbReference type="EMBL" id="JAGDFM010000560">
    <property type="protein sequence ID" value="KAG7377222.1"/>
    <property type="molecule type" value="Genomic_DNA"/>
</dbReference>
<comment type="caution">
    <text evidence="9">The sequence shown here is derived from an EMBL/GenBank/DDBJ whole genome shotgun (WGS) entry which is preliminary data.</text>
</comment>
<accession>A0A8T1V7H4</accession>
<organism evidence="9 10">
    <name type="scientific">Phytophthora pseudosyringae</name>
    <dbReference type="NCBI Taxonomy" id="221518"/>
    <lineage>
        <taxon>Eukaryota</taxon>
        <taxon>Sar</taxon>
        <taxon>Stramenopiles</taxon>
        <taxon>Oomycota</taxon>
        <taxon>Peronosporomycetes</taxon>
        <taxon>Peronosporales</taxon>
        <taxon>Peronosporaceae</taxon>
        <taxon>Phytophthora</taxon>
    </lineage>
</organism>
<dbReference type="InterPro" id="IPR017930">
    <property type="entry name" value="Myb_dom"/>
</dbReference>
<keyword evidence="2" id="KW-0238">DNA-binding</keyword>
<feature type="compositionally biased region" description="Basic and acidic residues" evidence="5">
    <location>
        <begin position="47"/>
        <end position="56"/>
    </location>
</feature>
<dbReference type="InterPro" id="IPR006447">
    <property type="entry name" value="Myb_dom_plants"/>
</dbReference>
<dbReference type="GO" id="GO:0003677">
    <property type="term" value="F:DNA binding"/>
    <property type="evidence" value="ECO:0007669"/>
    <property type="project" value="UniProtKB-KW"/>
</dbReference>
<keyword evidence="10" id="KW-1185">Reference proteome</keyword>
<dbReference type="CDD" id="cd00167">
    <property type="entry name" value="SANT"/>
    <property type="match status" value="1"/>
</dbReference>
<gene>
    <name evidence="9" type="ORF">PHYPSEUDO_012013</name>
</gene>
<dbReference type="InterPro" id="IPR052245">
    <property type="entry name" value="Plant_Stress_Dev_TF"/>
</dbReference>
<dbReference type="Pfam" id="PF00249">
    <property type="entry name" value="Myb_DNA-binding"/>
    <property type="match status" value="1"/>
</dbReference>
<dbReference type="PROSITE" id="PS51294">
    <property type="entry name" value="HTH_MYB"/>
    <property type="match status" value="1"/>
</dbReference>
<dbReference type="AlphaFoldDB" id="A0A8T1V7H4"/>